<dbReference type="OrthoDB" id="29755at2759"/>
<evidence type="ECO:0000256" key="2">
    <source>
        <dbReference type="ARBA" id="ARBA00006051"/>
    </source>
</evidence>
<dbReference type="AlphaFoldDB" id="A0A0D6EPC1"/>
<evidence type="ECO:0000256" key="8">
    <source>
        <dbReference type="SAM" id="MobiDB-lite"/>
    </source>
</evidence>
<name>A0A0D6EPC1_SPOSA</name>
<comment type="similarity">
    <text evidence="2">Belongs to the ASF1 family.</text>
</comment>
<feature type="region of interest" description="Disordered" evidence="8">
    <location>
        <begin position="251"/>
        <end position="272"/>
    </location>
</feature>
<dbReference type="InterPro" id="IPR036747">
    <property type="entry name" value="ASF1-like_sf"/>
</dbReference>
<dbReference type="SUPFAM" id="SSF101546">
    <property type="entry name" value="ASF1-like"/>
    <property type="match status" value="2"/>
</dbReference>
<dbReference type="GO" id="GO:0042393">
    <property type="term" value="F:histone binding"/>
    <property type="evidence" value="ECO:0007669"/>
    <property type="project" value="TreeGrafter"/>
</dbReference>
<keyword evidence="6" id="KW-0539">Nucleus</keyword>
<comment type="subcellular location">
    <subcellularLocation>
        <location evidence="1">Nucleus</location>
    </subcellularLocation>
</comment>
<dbReference type="InterPro" id="IPR006818">
    <property type="entry name" value="ASF1-like"/>
</dbReference>
<feature type="non-terminal residue" evidence="9">
    <location>
        <position position="1"/>
    </location>
</feature>
<dbReference type="GO" id="GO:0000785">
    <property type="term" value="C:chromatin"/>
    <property type="evidence" value="ECO:0007669"/>
    <property type="project" value="TreeGrafter"/>
</dbReference>
<evidence type="ECO:0000256" key="3">
    <source>
        <dbReference type="ARBA" id="ARBA00023015"/>
    </source>
</evidence>
<accession>A0A0D6EPC1</accession>
<dbReference type="Pfam" id="PF04729">
    <property type="entry name" value="ASF1_hist_chap"/>
    <property type="match status" value="2"/>
</dbReference>
<dbReference type="PANTHER" id="PTHR12040">
    <property type="entry name" value="ANTI-SILENCING PROTEIN 1"/>
    <property type="match status" value="1"/>
</dbReference>
<keyword evidence="5" id="KW-0143">Chaperone</keyword>
<dbReference type="GO" id="GO:0005634">
    <property type="term" value="C:nucleus"/>
    <property type="evidence" value="ECO:0007669"/>
    <property type="project" value="UniProtKB-SubCell"/>
</dbReference>
<evidence type="ECO:0000313" key="9">
    <source>
        <dbReference type="EMBL" id="CEQ41779.1"/>
    </source>
</evidence>
<dbReference type="GO" id="GO:0006335">
    <property type="term" value="P:DNA replication-dependent chromatin assembly"/>
    <property type="evidence" value="ECO:0007669"/>
    <property type="project" value="TreeGrafter"/>
</dbReference>
<keyword evidence="3" id="KW-0805">Transcription regulation</keyword>
<evidence type="ECO:0000256" key="4">
    <source>
        <dbReference type="ARBA" id="ARBA00023163"/>
    </source>
</evidence>
<evidence type="ECO:0000256" key="7">
    <source>
        <dbReference type="ARBA" id="ARBA00032776"/>
    </source>
</evidence>
<gene>
    <name evidence="9" type="primary">SPOSA6832_03533</name>
</gene>
<dbReference type="Gene3D" id="2.60.40.1490">
    <property type="entry name" value="Histone chaperone ASF1-like"/>
    <property type="match status" value="1"/>
</dbReference>
<proteinExistence type="inferred from homology"/>
<evidence type="ECO:0000256" key="6">
    <source>
        <dbReference type="ARBA" id="ARBA00023242"/>
    </source>
</evidence>
<keyword evidence="10" id="KW-1185">Reference proteome</keyword>
<sequence length="272" mass="29274">MSIINISDITVLNNPARFTDPYVFKITFECMAPLEDGAARGPSLSPAVESLQLTRPSTSTSFSLSTDPDLEWKLTYVGSAESESFDQELDTCMVGPVPVGVNSFEFEAAAPSPDRIPPSDLIGVTVILLTCAYNDQEFVRIGYYVNTEYGDAALKAQHEASLEEDAAARGLSAPDPSKHIDQLERSVLAEKPRVTKFNIKWCVPFLPFWALHIRWPGPGLLGFAVAHALGIHRDASTLGPTASDPLLQAQPLGDAAGTAPPPFNPYTAAQTA</sequence>
<organism evidence="9 10">
    <name type="scientific">Sporidiobolus salmonicolor</name>
    <name type="common">Yeast-like fungus</name>
    <name type="synonym">Sporobolomyces salmonicolor</name>
    <dbReference type="NCBI Taxonomy" id="5005"/>
    <lineage>
        <taxon>Eukaryota</taxon>
        <taxon>Fungi</taxon>
        <taxon>Dikarya</taxon>
        <taxon>Basidiomycota</taxon>
        <taxon>Pucciniomycotina</taxon>
        <taxon>Microbotryomycetes</taxon>
        <taxon>Sporidiobolales</taxon>
        <taxon>Sporidiobolaceae</taxon>
        <taxon>Sporobolomyces</taxon>
    </lineage>
</organism>
<protein>
    <recommendedName>
        <fullName evidence="7">Anti-silencing function protein 1</fullName>
    </recommendedName>
</protein>
<reference evidence="10" key="1">
    <citation type="submission" date="2015-02" db="EMBL/GenBank/DDBJ databases">
        <authorList>
            <person name="Gon?alves P."/>
        </authorList>
    </citation>
    <scope>NUCLEOTIDE SEQUENCE [LARGE SCALE GENOMIC DNA]</scope>
</reference>
<dbReference type="PANTHER" id="PTHR12040:SF0">
    <property type="entry name" value="HISTONE CHAPERONE ASF1"/>
    <property type="match status" value="1"/>
</dbReference>
<evidence type="ECO:0000256" key="1">
    <source>
        <dbReference type="ARBA" id="ARBA00004123"/>
    </source>
</evidence>
<evidence type="ECO:0000313" key="10">
    <source>
        <dbReference type="Proteomes" id="UP000243876"/>
    </source>
</evidence>
<evidence type="ECO:0000256" key="5">
    <source>
        <dbReference type="ARBA" id="ARBA00023186"/>
    </source>
</evidence>
<dbReference type="Proteomes" id="UP000243876">
    <property type="component" value="Unassembled WGS sequence"/>
</dbReference>
<keyword evidence="4" id="KW-0804">Transcription</keyword>
<dbReference type="EMBL" id="CENE01000017">
    <property type="protein sequence ID" value="CEQ41779.1"/>
    <property type="molecule type" value="Genomic_DNA"/>
</dbReference>